<keyword evidence="15" id="KW-0449">Lipoprotein</keyword>
<keyword evidence="7" id="KW-0597">Phosphoprotein</keyword>
<keyword evidence="11" id="KW-0460">Magnesium</keyword>
<evidence type="ECO:0000256" key="11">
    <source>
        <dbReference type="ARBA" id="ARBA00022842"/>
    </source>
</evidence>
<dbReference type="InterPro" id="IPR000222">
    <property type="entry name" value="PP2C_BS"/>
</dbReference>
<feature type="domain" description="PPM-type phosphatase" evidence="17">
    <location>
        <begin position="23"/>
        <end position="297"/>
    </location>
</feature>
<dbReference type="SUPFAM" id="SSF81606">
    <property type="entry name" value="PP2C-like"/>
    <property type="match status" value="1"/>
</dbReference>
<evidence type="ECO:0000256" key="5">
    <source>
        <dbReference type="ARBA" id="ARBA00006702"/>
    </source>
</evidence>
<keyword evidence="19" id="KW-1185">Reference proteome</keyword>
<evidence type="ECO:0000256" key="16">
    <source>
        <dbReference type="RuleBase" id="RU003465"/>
    </source>
</evidence>
<keyword evidence="8" id="KW-0519">Myristate</keyword>
<evidence type="ECO:0000256" key="13">
    <source>
        <dbReference type="ARBA" id="ARBA00023136"/>
    </source>
</evidence>
<dbReference type="InterPro" id="IPR036580">
    <property type="entry name" value="PP2C_C_sf"/>
</dbReference>
<dbReference type="PANTHER" id="PTHR47992">
    <property type="entry name" value="PROTEIN PHOSPHATASE"/>
    <property type="match status" value="1"/>
</dbReference>
<dbReference type="GO" id="GO:0000287">
    <property type="term" value="F:magnesium ion binding"/>
    <property type="evidence" value="ECO:0007669"/>
    <property type="project" value="InterPro"/>
</dbReference>
<dbReference type="Pfam" id="PF07830">
    <property type="entry name" value="PP2C_C"/>
    <property type="match status" value="1"/>
</dbReference>
<dbReference type="EMBL" id="CACRXK020002939">
    <property type="protein sequence ID" value="CAB3996757.1"/>
    <property type="molecule type" value="Genomic_DNA"/>
</dbReference>
<comment type="cofactor">
    <cofactor evidence="2">
        <name>Mg(2+)</name>
        <dbReference type="ChEBI" id="CHEBI:18420"/>
    </cofactor>
</comment>
<evidence type="ECO:0000256" key="14">
    <source>
        <dbReference type="ARBA" id="ARBA00023211"/>
    </source>
</evidence>
<dbReference type="InterPro" id="IPR001932">
    <property type="entry name" value="PPM-type_phosphatase-like_dom"/>
</dbReference>
<evidence type="ECO:0000256" key="12">
    <source>
        <dbReference type="ARBA" id="ARBA00022912"/>
    </source>
</evidence>
<dbReference type="FunFam" id="3.60.40.10:FF:000001">
    <property type="entry name" value="protein phosphatase 1B isoform X1"/>
    <property type="match status" value="1"/>
</dbReference>
<dbReference type="SMART" id="SM00332">
    <property type="entry name" value="PP2Cc"/>
    <property type="match status" value="1"/>
</dbReference>
<evidence type="ECO:0000256" key="2">
    <source>
        <dbReference type="ARBA" id="ARBA00001946"/>
    </source>
</evidence>
<dbReference type="InterPro" id="IPR015655">
    <property type="entry name" value="PP2C"/>
</dbReference>
<dbReference type="AlphaFoldDB" id="A0A6S7HT67"/>
<accession>A0A6S7HT67</accession>
<evidence type="ECO:0000256" key="15">
    <source>
        <dbReference type="ARBA" id="ARBA00023288"/>
    </source>
</evidence>
<dbReference type="Pfam" id="PF00481">
    <property type="entry name" value="PP2C"/>
    <property type="match status" value="1"/>
</dbReference>
<evidence type="ECO:0000256" key="3">
    <source>
        <dbReference type="ARBA" id="ARBA00004514"/>
    </source>
</evidence>
<organism evidence="18 19">
    <name type="scientific">Paramuricea clavata</name>
    <name type="common">Red gorgonian</name>
    <name type="synonym">Violescent sea-whip</name>
    <dbReference type="NCBI Taxonomy" id="317549"/>
    <lineage>
        <taxon>Eukaryota</taxon>
        <taxon>Metazoa</taxon>
        <taxon>Cnidaria</taxon>
        <taxon>Anthozoa</taxon>
        <taxon>Octocorallia</taxon>
        <taxon>Malacalcyonacea</taxon>
        <taxon>Plexauridae</taxon>
        <taxon>Paramuricea</taxon>
    </lineage>
</organism>
<comment type="similarity">
    <text evidence="5 16">Belongs to the PP2C family.</text>
</comment>
<dbReference type="GO" id="GO:0004722">
    <property type="term" value="F:protein serine/threonine phosphatase activity"/>
    <property type="evidence" value="ECO:0007669"/>
    <property type="project" value="InterPro"/>
</dbReference>
<dbReference type="PROSITE" id="PS01032">
    <property type="entry name" value="PPM_1"/>
    <property type="match status" value="1"/>
</dbReference>
<evidence type="ECO:0000256" key="7">
    <source>
        <dbReference type="ARBA" id="ARBA00022553"/>
    </source>
</evidence>
<evidence type="ECO:0000313" key="19">
    <source>
        <dbReference type="Proteomes" id="UP001152795"/>
    </source>
</evidence>
<keyword evidence="12 16" id="KW-0904">Protein phosphatase</keyword>
<dbReference type="Proteomes" id="UP001152795">
    <property type="component" value="Unassembled WGS sequence"/>
</dbReference>
<comment type="caution">
    <text evidence="18">The sequence shown here is derived from an EMBL/GenBank/DDBJ whole genome shotgun (WGS) entry which is preliminary data.</text>
</comment>
<dbReference type="SUPFAM" id="SSF81601">
    <property type="entry name" value="Protein serine/threonine phosphatase 2C, C-terminal domain"/>
    <property type="match status" value="1"/>
</dbReference>
<evidence type="ECO:0000256" key="1">
    <source>
        <dbReference type="ARBA" id="ARBA00001936"/>
    </source>
</evidence>
<dbReference type="GO" id="GO:0005829">
    <property type="term" value="C:cytosol"/>
    <property type="evidence" value="ECO:0007669"/>
    <property type="project" value="UniProtKB-SubCell"/>
</dbReference>
<sequence>MGAFLDKPKIEKRTNAGRGNGLRFATSAMQGWRVEMEDADSARIGLPNGFDSWSFFGVFDGHAGAYVSKYCSEHLLDAIVSNENFAKAGEKSQANGKQLSDEYTELAKEAVRASFIDLDKNIRNIIDEGEKSGSTAVVVLVSPSHVYFGNCGDSRAIYCRDARQAFATADHKPVNPEEKSRIEKAGGSVMIQRINGSLAVSRALGDFEYKMEPQLSATEQLVSPEPEVSCLRRENGDEFLLLACDGVWDVMTNDEVIGFIRAKMLISDDLVFVCNELMDTCLAKGSRDNMSVILVAFSNAPTPCTTAIEKEKELNKHLEELVKDISSKCDPEELDLTHVMQTLANENIDGLPPGGGLSSKRNLIEATLNQVKGERGLKSDT</sequence>
<dbReference type="InterPro" id="IPR036457">
    <property type="entry name" value="PPM-type-like_dom_sf"/>
</dbReference>
<keyword evidence="10 16" id="KW-0378">Hydrolase</keyword>
<dbReference type="InterPro" id="IPR012911">
    <property type="entry name" value="PP2C_C"/>
</dbReference>
<protein>
    <submittedName>
        <fullName evidence="18">Phosphatase 1A</fullName>
    </submittedName>
</protein>
<reference evidence="18" key="1">
    <citation type="submission" date="2020-04" db="EMBL/GenBank/DDBJ databases">
        <authorList>
            <person name="Alioto T."/>
            <person name="Alioto T."/>
            <person name="Gomez Garrido J."/>
        </authorList>
    </citation>
    <scope>NUCLEOTIDE SEQUENCE</scope>
    <source>
        <strain evidence="18">A484AB</strain>
    </source>
</reference>
<keyword evidence="9" id="KW-0479">Metal-binding</keyword>
<keyword evidence="6" id="KW-0963">Cytoplasm</keyword>
<gene>
    <name evidence="18" type="ORF">PACLA_8A050727</name>
</gene>
<evidence type="ECO:0000256" key="9">
    <source>
        <dbReference type="ARBA" id="ARBA00022723"/>
    </source>
</evidence>
<evidence type="ECO:0000256" key="8">
    <source>
        <dbReference type="ARBA" id="ARBA00022707"/>
    </source>
</evidence>
<name>A0A6S7HT67_PARCT</name>
<dbReference type="CDD" id="cd00143">
    <property type="entry name" value="PP2Cc"/>
    <property type="match status" value="1"/>
</dbReference>
<dbReference type="GO" id="GO:0016020">
    <property type="term" value="C:membrane"/>
    <property type="evidence" value="ECO:0007669"/>
    <property type="project" value="UniProtKB-SubCell"/>
</dbReference>
<evidence type="ECO:0000313" key="18">
    <source>
        <dbReference type="EMBL" id="CAB3996757.1"/>
    </source>
</evidence>
<evidence type="ECO:0000256" key="6">
    <source>
        <dbReference type="ARBA" id="ARBA00022490"/>
    </source>
</evidence>
<evidence type="ECO:0000259" key="17">
    <source>
        <dbReference type="PROSITE" id="PS51746"/>
    </source>
</evidence>
<comment type="cofactor">
    <cofactor evidence="1">
        <name>Mn(2+)</name>
        <dbReference type="ChEBI" id="CHEBI:29035"/>
    </cofactor>
</comment>
<dbReference type="PROSITE" id="PS51746">
    <property type="entry name" value="PPM_2"/>
    <property type="match status" value="1"/>
</dbReference>
<dbReference type="GO" id="GO:0030145">
    <property type="term" value="F:manganese ion binding"/>
    <property type="evidence" value="ECO:0007669"/>
    <property type="project" value="InterPro"/>
</dbReference>
<dbReference type="Gene3D" id="3.60.40.10">
    <property type="entry name" value="PPM-type phosphatase domain"/>
    <property type="match status" value="1"/>
</dbReference>
<comment type="subcellular location">
    <subcellularLocation>
        <location evidence="3">Cytoplasm</location>
        <location evidence="3">Cytosol</location>
    </subcellularLocation>
    <subcellularLocation>
        <location evidence="4">Membrane</location>
        <topology evidence="4">Lipid-anchor</topology>
    </subcellularLocation>
</comment>
<proteinExistence type="inferred from homology"/>
<keyword evidence="13" id="KW-0472">Membrane</keyword>
<evidence type="ECO:0000256" key="4">
    <source>
        <dbReference type="ARBA" id="ARBA00004635"/>
    </source>
</evidence>
<dbReference type="Gene3D" id="1.10.10.430">
    <property type="entry name" value="Phosphatase 2C, C-terminal domain suprefamily"/>
    <property type="match status" value="1"/>
</dbReference>
<evidence type="ECO:0000256" key="10">
    <source>
        <dbReference type="ARBA" id="ARBA00022801"/>
    </source>
</evidence>
<dbReference type="OrthoDB" id="10264738at2759"/>
<keyword evidence="14" id="KW-0464">Manganese</keyword>